<dbReference type="RefSeq" id="WP_275088095.1">
    <property type="nucleotide sequence ID" value="NZ_CP119078.1"/>
</dbReference>
<keyword evidence="3" id="KW-1185">Reference proteome</keyword>
<gene>
    <name evidence="2" type="ORF">PXX05_10060</name>
</gene>
<dbReference type="EMBL" id="CP119078">
    <property type="protein sequence ID" value="WED42270.1"/>
    <property type="molecule type" value="Genomic_DNA"/>
</dbReference>
<feature type="region of interest" description="Disordered" evidence="1">
    <location>
        <begin position="296"/>
        <end position="320"/>
    </location>
</feature>
<name>A0ABY8ANP2_9GAMM</name>
<reference evidence="2 3" key="1">
    <citation type="submission" date="2023-02" db="EMBL/GenBank/DDBJ databases">
        <title>Genome Sequence of L. cardiaca H63T.</title>
        <authorList>
            <person name="Lopez A.E."/>
            <person name="Cianciotto N.P."/>
        </authorList>
    </citation>
    <scope>NUCLEOTIDE SEQUENCE [LARGE SCALE GENOMIC DNA]</scope>
    <source>
        <strain evidence="2 3">H63</strain>
    </source>
</reference>
<evidence type="ECO:0000313" key="3">
    <source>
        <dbReference type="Proteomes" id="UP001222087"/>
    </source>
</evidence>
<protein>
    <submittedName>
        <fullName evidence="2">Uncharacterized protein</fullName>
    </submittedName>
</protein>
<dbReference type="Proteomes" id="UP001222087">
    <property type="component" value="Chromosome"/>
</dbReference>
<evidence type="ECO:0000313" key="2">
    <source>
        <dbReference type="EMBL" id="WED42270.1"/>
    </source>
</evidence>
<proteinExistence type="predicted"/>
<organism evidence="2 3">
    <name type="scientific">Legionella cardiaca</name>
    <dbReference type="NCBI Taxonomy" id="1071983"/>
    <lineage>
        <taxon>Bacteria</taxon>
        <taxon>Pseudomonadati</taxon>
        <taxon>Pseudomonadota</taxon>
        <taxon>Gammaproteobacteria</taxon>
        <taxon>Legionellales</taxon>
        <taxon>Legionellaceae</taxon>
        <taxon>Legionella</taxon>
    </lineage>
</organism>
<evidence type="ECO:0000256" key="1">
    <source>
        <dbReference type="SAM" id="MobiDB-lite"/>
    </source>
</evidence>
<sequence length="372" mass="43210">MWYEKMLHSLLIKVKVEEQKEALRFINDLASFLTKLHLTDQYPGVRFLDNLDKIVTRNIPIDARVIDWLIQVTIFPNLKKIPVITSFNHLIQKIENKYGKGLARLVFSRLQNKCEYQEILPFELVLGIVQKMHEKYGPKANASVSFVDFARDLFSLSLIYSKNVEDKGILNSYFLPFFATTSRLKILGLPHPTWQDLITSEIKGLEKQQLRQLDFSLKVNFDFIADLAYYHNSIPLVDEMINFFRLSRCCHSFPYIVEKEDYFTKFVLSLQRIKLQLEVEQYPTQNLHSFFPSTPIRSGRPASTPKPAMASRASQNVHTARPQTTQYSALFGGSFDLFSQLRSELSYNSRAQSSYSDEKGQLLEHDIAYIRQ</sequence>
<accession>A0ABY8ANP2</accession>